<name>A0AAV2JWZ0_KNICA</name>
<feature type="region of interest" description="Disordered" evidence="1">
    <location>
        <begin position="31"/>
        <end position="78"/>
    </location>
</feature>
<dbReference type="Proteomes" id="UP001497482">
    <property type="component" value="Chromosome 15"/>
</dbReference>
<reference evidence="2 3" key="1">
    <citation type="submission" date="2024-04" db="EMBL/GenBank/DDBJ databases">
        <authorList>
            <person name="Waldvogel A.-M."/>
            <person name="Schoenle A."/>
        </authorList>
    </citation>
    <scope>NUCLEOTIDE SEQUENCE [LARGE SCALE GENOMIC DNA]</scope>
</reference>
<sequence>MGCTASTVVVDGFRTVLERNCSVYMCKEAAEPGAQSQAERALSRRESRVLPAPRVLKDRGPGVKRQHPPLVWPSGIHRSGPILRPVPAQVPRALLSDSHGSHTADRGRASNLCSACASTPFRWG</sequence>
<gene>
    <name evidence="2" type="ORF">KC01_LOCUS12818</name>
</gene>
<protein>
    <submittedName>
        <fullName evidence="2">Uncharacterized protein</fullName>
    </submittedName>
</protein>
<evidence type="ECO:0000313" key="3">
    <source>
        <dbReference type="Proteomes" id="UP001497482"/>
    </source>
</evidence>
<dbReference type="AlphaFoldDB" id="A0AAV2JWZ0"/>
<keyword evidence="3" id="KW-1185">Reference proteome</keyword>
<accession>A0AAV2JWZ0</accession>
<organism evidence="2 3">
    <name type="scientific">Knipowitschia caucasica</name>
    <name type="common">Caucasian dwarf goby</name>
    <name type="synonym">Pomatoschistus caucasicus</name>
    <dbReference type="NCBI Taxonomy" id="637954"/>
    <lineage>
        <taxon>Eukaryota</taxon>
        <taxon>Metazoa</taxon>
        <taxon>Chordata</taxon>
        <taxon>Craniata</taxon>
        <taxon>Vertebrata</taxon>
        <taxon>Euteleostomi</taxon>
        <taxon>Actinopterygii</taxon>
        <taxon>Neopterygii</taxon>
        <taxon>Teleostei</taxon>
        <taxon>Neoteleostei</taxon>
        <taxon>Acanthomorphata</taxon>
        <taxon>Gobiaria</taxon>
        <taxon>Gobiiformes</taxon>
        <taxon>Gobioidei</taxon>
        <taxon>Gobiidae</taxon>
        <taxon>Gobiinae</taxon>
        <taxon>Knipowitschia</taxon>
    </lineage>
</organism>
<proteinExistence type="predicted"/>
<evidence type="ECO:0000313" key="2">
    <source>
        <dbReference type="EMBL" id="CAL1582151.1"/>
    </source>
</evidence>
<dbReference type="EMBL" id="OZ035837">
    <property type="protein sequence ID" value="CAL1582151.1"/>
    <property type="molecule type" value="Genomic_DNA"/>
</dbReference>
<evidence type="ECO:0000256" key="1">
    <source>
        <dbReference type="SAM" id="MobiDB-lite"/>
    </source>
</evidence>